<feature type="region of interest" description="Disordered" evidence="1">
    <location>
        <begin position="1"/>
        <end position="59"/>
    </location>
</feature>
<dbReference type="Proteomes" id="UP000267017">
    <property type="component" value="Unassembled WGS sequence"/>
</dbReference>
<comment type="caution">
    <text evidence="3">The sequence shown here is derived from an EMBL/GenBank/DDBJ whole genome shotgun (WGS) entry which is preliminary data.</text>
</comment>
<keyword evidence="2" id="KW-1133">Transmembrane helix</keyword>
<evidence type="ECO:0000256" key="2">
    <source>
        <dbReference type="SAM" id="Phobius"/>
    </source>
</evidence>
<name>A0A3P3U680_9BACL</name>
<accession>A0A3P3U680</accession>
<feature type="compositionally biased region" description="Polar residues" evidence="1">
    <location>
        <begin position="41"/>
        <end position="50"/>
    </location>
</feature>
<dbReference type="OrthoDB" id="2628638at2"/>
<evidence type="ECO:0000313" key="4">
    <source>
        <dbReference type="Proteomes" id="UP000267017"/>
    </source>
</evidence>
<reference evidence="3 4" key="1">
    <citation type="submission" date="2018-11" db="EMBL/GenBank/DDBJ databases">
        <title>Genome sequencing of Paenibacillus sp. KCOM 3021 (= ChDC PVNT-B20).</title>
        <authorList>
            <person name="Kook J.-K."/>
            <person name="Park S.-N."/>
            <person name="Lim Y.K."/>
        </authorList>
    </citation>
    <scope>NUCLEOTIDE SEQUENCE [LARGE SCALE GENOMIC DNA]</scope>
    <source>
        <strain evidence="3 4">KCOM 3021</strain>
    </source>
</reference>
<sequence length="167" mass="17734">MNWRESKKVQRTSKPTASPAQRSSAPQAGRTASGQARAAGNSPNRASAATSAGAGYPANSANQKTVVCRKCKSPQIVANKRGYSFAYLFTCLVTMILFGIFLFILNGVMLLSANIHTASAFGFLGPLGLVFIFFSLPVSILVGFVGRSTIVNGCMNCGHKWVPAKKK</sequence>
<evidence type="ECO:0000256" key="1">
    <source>
        <dbReference type="SAM" id="MobiDB-lite"/>
    </source>
</evidence>
<keyword evidence="4" id="KW-1185">Reference proteome</keyword>
<dbReference type="AlphaFoldDB" id="A0A3P3U680"/>
<feature type="transmembrane region" description="Helical" evidence="2">
    <location>
        <begin position="123"/>
        <end position="145"/>
    </location>
</feature>
<dbReference type="EMBL" id="RRCN01000001">
    <property type="protein sequence ID" value="RRJ64013.1"/>
    <property type="molecule type" value="Genomic_DNA"/>
</dbReference>
<protein>
    <submittedName>
        <fullName evidence="3">Uncharacterized protein</fullName>
    </submittedName>
</protein>
<proteinExistence type="predicted"/>
<evidence type="ECO:0000313" key="3">
    <source>
        <dbReference type="EMBL" id="RRJ64013.1"/>
    </source>
</evidence>
<feature type="compositionally biased region" description="Low complexity" evidence="1">
    <location>
        <begin position="17"/>
        <end position="28"/>
    </location>
</feature>
<keyword evidence="2" id="KW-0812">Transmembrane</keyword>
<keyword evidence="2" id="KW-0472">Membrane</keyword>
<organism evidence="3 4">
    <name type="scientific">Paenibacillus oralis</name>
    <dbReference type="NCBI Taxonomy" id="2490856"/>
    <lineage>
        <taxon>Bacteria</taxon>
        <taxon>Bacillati</taxon>
        <taxon>Bacillota</taxon>
        <taxon>Bacilli</taxon>
        <taxon>Bacillales</taxon>
        <taxon>Paenibacillaceae</taxon>
        <taxon>Paenibacillus</taxon>
    </lineage>
</organism>
<gene>
    <name evidence="3" type="ORF">EHV15_14535</name>
</gene>
<feature type="transmembrane region" description="Helical" evidence="2">
    <location>
        <begin position="85"/>
        <end position="111"/>
    </location>
</feature>